<feature type="domain" description="HIG1" evidence="7">
    <location>
        <begin position="77"/>
        <end position="162"/>
    </location>
</feature>
<evidence type="ECO:0000313" key="8">
    <source>
        <dbReference type="EMBL" id="GBG89771.1"/>
    </source>
</evidence>
<dbReference type="Gene3D" id="6.10.140.1320">
    <property type="match status" value="1"/>
</dbReference>
<evidence type="ECO:0000256" key="1">
    <source>
        <dbReference type="ARBA" id="ARBA00004325"/>
    </source>
</evidence>
<sequence>MGKEGDEGRERRVRKASEGIAVNFWEGDWAGKFSRVLHLSLYFTTSDLGDGKSNVKNAGCVSSLSRLSSTGRARTVMAASAAAAAIGNDMAEDLFGPKKEIRNPLVPIGAMATAGVLIAGLYSFHKGNAARSQNLMRARVVLQGATVALMLGTVTYQQQQKK</sequence>
<reference evidence="8 9" key="1">
    <citation type="journal article" date="2018" name="Cell">
        <title>The Chara Genome: Secondary Complexity and Implications for Plant Terrestrialization.</title>
        <authorList>
            <person name="Nishiyama T."/>
            <person name="Sakayama H."/>
            <person name="Vries J.D."/>
            <person name="Buschmann H."/>
            <person name="Saint-Marcoux D."/>
            <person name="Ullrich K.K."/>
            <person name="Haas F.B."/>
            <person name="Vanderstraeten L."/>
            <person name="Becker D."/>
            <person name="Lang D."/>
            <person name="Vosolsobe S."/>
            <person name="Rombauts S."/>
            <person name="Wilhelmsson P.K.I."/>
            <person name="Janitza P."/>
            <person name="Kern R."/>
            <person name="Heyl A."/>
            <person name="Rumpler F."/>
            <person name="Villalobos L.I.A.C."/>
            <person name="Clay J.M."/>
            <person name="Skokan R."/>
            <person name="Toyoda A."/>
            <person name="Suzuki Y."/>
            <person name="Kagoshima H."/>
            <person name="Schijlen E."/>
            <person name="Tajeshwar N."/>
            <person name="Catarino B."/>
            <person name="Hetherington A.J."/>
            <person name="Saltykova A."/>
            <person name="Bonnot C."/>
            <person name="Breuninger H."/>
            <person name="Symeonidi A."/>
            <person name="Radhakrishnan G.V."/>
            <person name="Van Nieuwerburgh F."/>
            <person name="Deforce D."/>
            <person name="Chang C."/>
            <person name="Karol K.G."/>
            <person name="Hedrich R."/>
            <person name="Ulvskov P."/>
            <person name="Glockner G."/>
            <person name="Delwiche C.F."/>
            <person name="Petrasek J."/>
            <person name="Van de Peer Y."/>
            <person name="Friml J."/>
            <person name="Beilby M."/>
            <person name="Dolan L."/>
            <person name="Kohara Y."/>
            <person name="Sugano S."/>
            <person name="Fujiyama A."/>
            <person name="Delaux P.-M."/>
            <person name="Quint M."/>
            <person name="TheiBen G."/>
            <person name="Hagemann M."/>
            <person name="Harholt J."/>
            <person name="Dunand C."/>
            <person name="Zachgo S."/>
            <person name="Langdale J."/>
            <person name="Maumus F."/>
            <person name="Straeten D.V.D."/>
            <person name="Gould S.B."/>
            <person name="Rensing S.A."/>
        </authorList>
    </citation>
    <scope>NUCLEOTIDE SEQUENCE [LARGE SCALE GENOMIC DNA]</scope>
    <source>
        <strain evidence="8 9">S276</strain>
    </source>
</reference>
<dbReference type="STRING" id="69332.A0A388M5D8"/>
<dbReference type="PANTHER" id="PTHR12297:SF3">
    <property type="entry name" value="HIG1 DOMAIN FAMILY MEMBER 1A"/>
    <property type="match status" value="1"/>
</dbReference>
<keyword evidence="5 6" id="KW-0472">Membrane</keyword>
<evidence type="ECO:0000259" key="7">
    <source>
        <dbReference type="PROSITE" id="PS51503"/>
    </source>
</evidence>
<dbReference type="InterPro" id="IPR050355">
    <property type="entry name" value="RCF1"/>
</dbReference>
<proteinExistence type="predicted"/>
<comment type="caution">
    <text evidence="8">The sequence shown here is derived from an EMBL/GenBank/DDBJ whole genome shotgun (WGS) entry which is preliminary data.</text>
</comment>
<keyword evidence="4" id="KW-0496">Mitochondrion</keyword>
<comment type="subcellular location">
    <subcellularLocation>
        <location evidence="1">Mitochondrion membrane</location>
    </subcellularLocation>
</comment>
<protein>
    <recommendedName>
        <fullName evidence="7">HIG1 domain-containing protein</fullName>
    </recommendedName>
</protein>
<accession>A0A388M5D8</accession>
<evidence type="ECO:0000256" key="4">
    <source>
        <dbReference type="ARBA" id="ARBA00023128"/>
    </source>
</evidence>
<evidence type="ECO:0000256" key="5">
    <source>
        <dbReference type="ARBA" id="ARBA00023136"/>
    </source>
</evidence>
<dbReference type="InterPro" id="IPR007667">
    <property type="entry name" value="Hypoxia_induced_domain"/>
</dbReference>
<name>A0A388M5D8_CHABU</name>
<keyword evidence="3 6" id="KW-1133">Transmembrane helix</keyword>
<organism evidence="8 9">
    <name type="scientific">Chara braunii</name>
    <name type="common">Braun's stonewort</name>
    <dbReference type="NCBI Taxonomy" id="69332"/>
    <lineage>
        <taxon>Eukaryota</taxon>
        <taxon>Viridiplantae</taxon>
        <taxon>Streptophyta</taxon>
        <taxon>Charophyceae</taxon>
        <taxon>Charales</taxon>
        <taxon>Characeae</taxon>
        <taxon>Chara</taxon>
    </lineage>
</organism>
<evidence type="ECO:0000256" key="2">
    <source>
        <dbReference type="ARBA" id="ARBA00022692"/>
    </source>
</evidence>
<keyword evidence="9" id="KW-1185">Reference proteome</keyword>
<dbReference type="Proteomes" id="UP000265515">
    <property type="component" value="Unassembled WGS sequence"/>
</dbReference>
<gene>
    <name evidence="8" type="ORF">CBR_g49624</name>
</gene>
<evidence type="ECO:0000256" key="3">
    <source>
        <dbReference type="ARBA" id="ARBA00022989"/>
    </source>
</evidence>
<feature type="transmembrane region" description="Helical" evidence="6">
    <location>
        <begin position="105"/>
        <end position="124"/>
    </location>
</feature>
<evidence type="ECO:0000256" key="6">
    <source>
        <dbReference type="SAM" id="Phobius"/>
    </source>
</evidence>
<feature type="transmembrane region" description="Helical" evidence="6">
    <location>
        <begin position="136"/>
        <end position="156"/>
    </location>
</feature>
<dbReference type="Pfam" id="PF04588">
    <property type="entry name" value="HIG_1_N"/>
    <property type="match status" value="1"/>
</dbReference>
<dbReference type="PROSITE" id="PS51503">
    <property type="entry name" value="HIG1"/>
    <property type="match status" value="1"/>
</dbReference>
<dbReference type="AlphaFoldDB" id="A0A388M5D8"/>
<dbReference type="GO" id="GO:0031966">
    <property type="term" value="C:mitochondrial membrane"/>
    <property type="evidence" value="ECO:0007669"/>
    <property type="project" value="UniProtKB-SubCell"/>
</dbReference>
<evidence type="ECO:0000313" key="9">
    <source>
        <dbReference type="Proteomes" id="UP000265515"/>
    </source>
</evidence>
<dbReference type="PANTHER" id="PTHR12297">
    <property type="entry name" value="HYPOXIA-INDUCBILE GENE 1 HIG1 -RELATED"/>
    <property type="match status" value="1"/>
</dbReference>
<keyword evidence="2 6" id="KW-0812">Transmembrane</keyword>
<dbReference type="OrthoDB" id="6604018at2759"/>
<dbReference type="EMBL" id="BFEA01000761">
    <property type="protein sequence ID" value="GBG89771.1"/>
    <property type="molecule type" value="Genomic_DNA"/>
</dbReference>
<dbReference type="Gramene" id="GBG89771">
    <property type="protein sequence ID" value="GBG89771"/>
    <property type="gene ID" value="CBR_g49624"/>
</dbReference>